<feature type="region of interest" description="Disordered" evidence="7">
    <location>
        <begin position="233"/>
        <end position="294"/>
    </location>
</feature>
<evidence type="ECO:0000256" key="2">
    <source>
        <dbReference type="ARBA" id="ARBA00009836"/>
    </source>
</evidence>
<feature type="region of interest" description="Disordered" evidence="7">
    <location>
        <begin position="1"/>
        <end position="21"/>
    </location>
</feature>
<dbReference type="Pfam" id="PF01885">
    <property type="entry name" value="PTS_2-RNA"/>
    <property type="match status" value="2"/>
</dbReference>
<name>A0A178CNB4_9EURO</name>
<dbReference type="Proteomes" id="UP000185904">
    <property type="component" value="Unassembled WGS sequence"/>
</dbReference>
<feature type="compositionally biased region" description="Low complexity" evidence="7">
    <location>
        <begin position="376"/>
        <end position="388"/>
    </location>
</feature>
<keyword evidence="9" id="KW-1185">Reference proteome</keyword>
<feature type="compositionally biased region" description="Acidic residues" evidence="7">
    <location>
        <begin position="247"/>
        <end position="266"/>
    </location>
</feature>
<evidence type="ECO:0000313" key="8">
    <source>
        <dbReference type="EMBL" id="OAL30906.1"/>
    </source>
</evidence>
<evidence type="ECO:0000256" key="6">
    <source>
        <dbReference type="ARBA" id="ARBA00047949"/>
    </source>
</evidence>
<protein>
    <recommendedName>
        <fullName evidence="3">2'-phosphotransferase</fullName>
        <ecNumber evidence="3">2.7.1.160</ecNumber>
    </recommendedName>
</protein>
<dbReference type="SUPFAM" id="SSF56399">
    <property type="entry name" value="ADP-ribosylation"/>
    <property type="match status" value="1"/>
</dbReference>
<dbReference type="PANTHER" id="PTHR12684">
    <property type="entry name" value="PUTATIVE PHOSPHOTRANSFERASE"/>
    <property type="match status" value="1"/>
</dbReference>
<dbReference type="InterPro" id="IPR042081">
    <property type="entry name" value="RNA_2'-PTrans_C"/>
</dbReference>
<evidence type="ECO:0000256" key="3">
    <source>
        <dbReference type="ARBA" id="ARBA00012007"/>
    </source>
</evidence>
<dbReference type="GeneID" id="34591894"/>
<dbReference type="AlphaFoldDB" id="A0A178CNB4"/>
<proteinExistence type="inferred from homology"/>
<dbReference type="PANTHER" id="PTHR12684:SF2">
    <property type="entry name" value="TRNA 2'-PHOSPHOTRANSFERASE 1"/>
    <property type="match status" value="1"/>
</dbReference>
<comment type="similarity">
    <text evidence="2">Belongs to the KptA/TPT1 family.</text>
</comment>
<feature type="compositionally biased region" description="Basic and acidic residues" evidence="7">
    <location>
        <begin position="267"/>
        <end position="277"/>
    </location>
</feature>
<feature type="compositionally biased region" description="Polar residues" evidence="7">
    <location>
        <begin position="366"/>
        <end position="375"/>
    </location>
</feature>
<comment type="function">
    <text evidence="1">Catalyzes the last step of tRNA splicing, the transfer of the splice junction 2'-phosphate from ligated tRNA to NAD to produce ADP-ribose 1''-2'' cyclic phosphate.</text>
</comment>
<feature type="compositionally biased region" description="Basic residues" evidence="7">
    <location>
        <begin position="1"/>
        <end position="11"/>
    </location>
</feature>
<dbReference type="RefSeq" id="XP_022497211.1">
    <property type="nucleotide sequence ID" value="XM_022646767.1"/>
</dbReference>
<comment type="caution">
    <text evidence="8">The sequence shown here is derived from an EMBL/GenBank/DDBJ whole genome shotgun (WGS) entry which is preliminary data.</text>
</comment>
<dbReference type="InterPro" id="IPR042080">
    <property type="entry name" value="RNA_2'-PTrans_N"/>
</dbReference>
<feature type="region of interest" description="Disordered" evidence="7">
    <location>
        <begin position="431"/>
        <end position="482"/>
    </location>
</feature>
<dbReference type="GO" id="GO:0006388">
    <property type="term" value="P:tRNA splicing, via endonucleolytic cleavage and ligation"/>
    <property type="evidence" value="ECO:0007669"/>
    <property type="project" value="TreeGrafter"/>
</dbReference>
<evidence type="ECO:0000256" key="5">
    <source>
        <dbReference type="ARBA" id="ARBA00023027"/>
    </source>
</evidence>
<evidence type="ECO:0000256" key="1">
    <source>
        <dbReference type="ARBA" id="ARBA00003343"/>
    </source>
</evidence>
<comment type="catalytic activity">
    <reaction evidence="6">
        <text>2'-phospho-[ligated tRNA] + NAD(+) = mature tRNA + ADP-alpha-D-ribose 1'',2''-cyclic phosphate + nicotinamide</text>
        <dbReference type="Rhea" id="RHEA:23324"/>
        <dbReference type="Rhea" id="RHEA-COMP:11106"/>
        <dbReference type="Rhea" id="RHEA-COMP:11107"/>
        <dbReference type="ChEBI" id="CHEBI:17154"/>
        <dbReference type="ChEBI" id="CHEBI:57540"/>
        <dbReference type="ChEBI" id="CHEBI:76596"/>
        <dbReference type="ChEBI" id="CHEBI:82883"/>
        <dbReference type="ChEBI" id="CHEBI:85027"/>
        <dbReference type="EC" id="2.7.1.160"/>
    </reaction>
</comment>
<organism evidence="8 9">
    <name type="scientific">Fonsecaea nubica</name>
    <dbReference type="NCBI Taxonomy" id="856822"/>
    <lineage>
        <taxon>Eukaryota</taxon>
        <taxon>Fungi</taxon>
        <taxon>Dikarya</taxon>
        <taxon>Ascomycota</taxon>
        <taxon>Pezizomycotina</taxon>
        <taxon>Eurotiomycetes</taxon>
        <taxon>Chaetothyriomycetidae</taxon>
        <taxon>Chaetothyriales</taxon>
        <taxon>Herpotrichiellaceae</taxon>
        <taxon>Fonsecaea</taxon>
    </lineage>
</organism>
<feature type="compositionally biased region" description="Basic residues" evidence="7">
    <location>
        <begin position="281"/>
        <end position="294"/>
    </location>
</feature>
<keyword evidence="4" id="KW-0808">Transferase</keyword>
<feature type="compositionally biased region" description="Basic and acidic residues" evidence="7">
    <location>
        <begin position="469"/>
        <end position="482"/>
    </location>
</feature>
<keyword evidence="5" id="KW-0520">NAD</keyword>
<dbReference type="OrthoDB" id="419694at2759"/>
<feature type="region of interest" description="Disordered" evidence="7">
    <location>
        <begin position="344"/>
        <end position="396"/>
    </location>
</feature>
<evidence type="ECO:0000256" key="7">
    <source>
        <dbReference type="SAM" id="MobiDB-lite"/>
    </source>
</evidence>
<gene>
    <name evidence="8" type="ORF">AYO20_08491</name>
</gene>
<accession>A0A178CNB4</accession>
<dbReference type="EMBL" id="LVCJ01000068">
    <property type="protein sequence ID" value="OAL30906.1"/>
    <property type="molecule type" value="Genomic_DNA"/>
</dbReference>
<dbReference type="Gene3D" id="1.10.10.970">
    <property type="entry name" value="RNA 2'-phosphotransferase, Tpt1/KptA family, N-terminal domain"/>
    <property type="match status" value="1"/>
</dbReference>
<dbReference type="InterPro" id="IPR002745">
    <property type="entry name" value="Ptrans_KptA/Tpt1"/>
</dbReference>
<reference evidence="8 9" key="1">
    <citation type="submission" date="2016-03" db="EMBL/GenBank/DDBJ databases">
        <title>The draft genome sequence of Fonsecaea nubica causative agent of cutaneous subcutaneous infection in human host.</title>
        <authorList>
            <person name="Costa F."/>
            <person name="Sybren D.H."/>
            <person name="Raittz R.T."/>
            <person name="Weiss V.A."/>
            <person name="Leao A.C."/>
            <person name="Gomes R."/>
            <person name="De Souza E.M."/>
            <person name="Pedrosa F.O."/>
            <person name="Steffens M.B."/>
            <person name="Bombassaro A."/>
            <person name="Tadra-Sfeir M.Z."/>
            <person name="Moreno L.F."/>
            <person name="Najafzadeh M.J."/>
            <person name="Felipe M.S."/>
            <person name="Teixeira M."/>
            <person name="Sun J."/>
            <person name="Xi L."/>
            <person name="Castro M.A."/>
            <person name="Vicente V.A."/>
        </authorList>
    </citation>
    <scope>NUCLEOTIDE SEQUENCE [LARGE SCALE GENOMIC DNA]</scope>
    <source>
        <strain evidence="8 9">CBS 269.64</strain>
    </source>
</reference>
<evidence type="ECO:0000313" key="9">
    <source>
        <dbReference type="Proteomes" id="UP000185904"/>
    </source>
</evidence>
<dbReference type="GO" id="GO:0000215">
    <property type="term" value="F:tRNA 2'-phosphotransferase activity"/>
    <property type="evidence" value="ECO:0007669"/>
    <property type="project" value="UniProtKB-EC"/>
</dbReference>
<sequence length="482" mass="51840">MSGRGRGRGRGGRGGLRHDSLPRTVLVSKALSRLLRHAAVDERIPIDSHGYVRMDHLLGWQKLRNMQPPVTFAEVVEVVKQSDKKRFAMKYVHADADAGGGGTPTVVEAEADPTTANEPETETQRAISTFEASLAPSGNDETVDTRRFFIRATQGHSMKTVEAENLLTPISLADPASIPDTVVHGTFYGAWDQILRSGGLKSMTRNHVHFATGPSLSEVLPTSSADPAIDAAVTAEDDDVNDPRDDNQDDDDDNENDCNNDDDDDNTETKPAHDGELQTKASKRQSKKANKKAQSKTLGVLLGQNKVISGMRSDAQILIYVDIRKALAEAPDMKWWRSENGVILSDGVVPPPPPTSVPSVPGTSTDNNTTPSQPSDTTTAKTTTTTAEGVEEEDDTHAKATKLVPVDYFLAAVEVKKGIGLLWEAGRGSVRDLPEPLRTRPVPRGKGAGPRGRGGERGQGKGRGRGRGSGRDVETEGEKLDA</sequence>
<dbReference type="EC" id="2.7.1.160" evidence="3"/>
<evidence type="ECO:0000256" key="4">
    <source>
        <dbReference type="ARBA" id="ARBA00022679"/>
    </source>
</evidence>
<dbReference type="Gene3D" id="3.20.170.30">
    <property type="match status" value="2"/>
</dbReference>